<keyword evidence="3" id="KW-1185">Reference proteome</keyword>
<gene>
    <name evidence="2" type="ORF">FNH06_18080</name>
</gene>
<dbReference type="Gene3D" id="3.40.50.1820">
    <property type="entry name" value="alpha/beta hydrolase"/>
    <property type="match status" value="1"/>
</dbReference>
<reference evidence="2 3" key="1">
    <citation type="submission" date="2019-07" db="EMBL/GenBank/DDBJ databases">
        <title>New species of Amycolatopsis and Streptomyces.</title>
        <authorList>
            <person name="Duangmal K."/>
            <person name="Teo W.F.A."/>
            <person name="Lipun K."/>
        </authorList>
    </citation>
    <scope>NUCLEOTIDE SEQUENCE [LARGE SCALE GENOMIC DNA]</scope>
    <source>
        <strain evidence="2 3">JCM 30562</strain>
    </source>
</reference>
<sequence length="286" mass="30478">MTDSYKESVYFLGEGGRLAGDCWMPESPARGTILLLHGGGQTRHSWGAAGSTLAGAGWTTFAVDSRGHGDSDWAVDGRYGLDAIVEDATNVVQAMPEPPVVIGASLGGLTGLVLAGEQPATIRGLVLVDAVPRIEPAGAHRIAAFMRSAPDGFGSLEEVADAIREYQPQRSRPVNLQGLRKNVRRGSDGRWRWHWDPAFLRPPEEPEAARTSARIRAAAARVQAPTLLVRGALSDVVTEEGAGDLQRLIPHAQYVDVAGTGHMVAGDDNSVFLTEVSQFLDELGKP</sequence>
<dbReference type="OrthoDB" id="9804819at2"/>
<feature type="domain" description="AB hydrolase-1" evidence="1">
    <location>
        <begin position="32"/>
        <end position="264"/>
    </location>
</feature>
<name>A0A558AA61_9PSEU</name>
<dbReference type="EMBL" id="VJZA01000029">
    <property type="protein sequence ID" value="TVT21135.1"/>
    <property type="molecule type" value="Genomic_DNA"/>
</dbReference>
<dbReference type="PRINTS" id="PR00111">
    <property type="entry name" value="ABHYDROLASE"/>
</dbReference>
<proteinExistence type="predicted"/>
<dbReference type="AlphaFoldDB" id="A0A558AA61"/>
<dbReference type="GO" id="GO:0016787">
    <property type="term" value="F:hydrolase activity"/>
    <property type="evidence" value="ECO:0007669"/>
    <property type="project" value="UniProtKB-KW"/>
</dbReference>
<dbReference type="PANTHER" id="PTHR43194">
    <property type="entry name" value="HYDROLASE ALPHA/BETA FOLD FAMILY"/>
    <property type="match status" value="1"/>
</dbReference>
<evidence type="ECO:0000313" key="3">
    <source>
        <dbReference type="Proteomes" id="UP000318578"/>
    </source>
</evidence>
<dbReference type="PANTHER" id="PTHR43194:SF2">
    <property type="entry name" value="PEROXISOMAL MEMBRANE PROTEIN LPX1"/>
    <property type="match status" value="1"/>
</dbReference>
<dbReference type="InterPro" id="IPR050228">
    <property type="entry name" value="Carboxylesterase_BioH"/>
</dbReference>
<evidence type="ECO:0000259" key="1">
    <source>
        <dbReference type="Pfam" id="PF00561"/>
    </source>
</evidence>
<dbReference type="RefSeq" id="WP_144639931.1">
    <property type="nucleotide sequence ID" value="NZ_BNAX01000001.1"/>
</dbReference>
<dbReference type="Proteomes" id="UP000318578">
    <property type="component" value="Unassembled WGS sequence"/>
</dbReference>
<organism evidence="2 3">
    <name type="scientific">Amycolatopsis acidiphila</name>
    <dbReference type="NCBI Taxonomy" id="715473"/>
    <lineage>
        <taxon>Bacteria</taxon>
        <taxon>Bacillati</taxon>
        <taxon>Actinomycetota</taxon>
        <taxon>Actinomycetes</taxon>
        <taxon>Pseudonocardiales</taxon>
        <taxon>Pseudonocardiaceae</taxon>
        <taxon>Amycolatopsis</taxon>
    </lineage>
</organism>
<evidence type="ECO:0000313" key="2">
    <source>
        <dbReference type="EMBL" id="TVT21135.1"/>
    </source>
</evidence>
<comment type="caution">
    <text evidence="2">The sequence shown here is derived from an EMBL/GenBank/DDBJ whole genome shotgun (WGS) entry which is preliminary data.</text>
</comment>
<accession>A0A558AA61</accession>
<keyword evidence="2" id="KW-0378">Hydrolase</keyword>
<dbReference type="InterPro" id="IPR000073">
    <property type="entry name" value="AB_hydrolase_1"/>
</dbReference>
<dbReference type="Pfam" id="PF00561">
    <property type="entry name" value="Abhydrolase_1"/>
    <property type="match status" value="1"/>
</dbReference>
<dbReference type="InterPro" id="IPR029058">
    <property type="entry name" value="AB_hydrolase_fold"/>
</dbReference>
<dbReference type="SUPFAM" id="SSF53474">
    <property type="entry name" value="alpha/beta-Hydrolases"/>
    <property type="match status" value="1"/>
</dbReference>
<protein>
    <submittedName>
        <fullName evidence="2">Alpha/beta hydrolase</fullName>
    </submittedName>
</protein>